<dbReference type="EMBL" id="MASJ01000033">
    <property type="protein sequence ID" value="OCS84175.1"/>
    <property type="molecule type" value="Genomic_DNA"/>
</dbReference>
<protein>
    <submittedName>
        <fullName evidence="1">Uncharacterized protein</fullName>
    </submittedName>
</protein>
<reference evidence="1 2" key="1">
    <citation type="submission" date="2016-07" db="EMBL/GenBank/DDBJ databases">
        <title>Caryophanon tenue genome sequencing.</title>
        <authorList>
            <person name="Verma A."/>
            <person name="Pal Y."/>
            <person name="Krishnamurthi S."/>
        </authorList>
    </citation>
    <scope>NUCLEOTIDE SEQUENCE [LARGE SCALE GENOMIC DNA]</scope>
    <source>
        <strain evidence="1 2">DSM 14152</strain>
    </source>
</reference>
<organism evidence="1 2">
    <name type="scientific">Caryophanon tenue</name>
    <dbReference type="NCBI Taxonomy" id="33978"/>
    <lineage>
        <taxon>Bacteria</taxon>
        <taxon>Bacillati</taxon>
        <taxon>Bacillota</taxon>
        <taxon>Bacilli</taxon>
        <taxon>Bacillales</taxon>
        <taxon>Caryophanaceae</taxon>
        <taxon>Caryophanon</taxon>
    </lineage>
</organism>
<accession>A0A1C0YAK6</accession>
<comment type="caution">
    <text evidence="1">The sequence shown here is derived from an EMBL/GenBank/DDBJ whole genome shotgun (WGS) entry which is preliminary data.</text>
</comment>
<dbReference type="AlphaFoldDB" id="A0A1C0YAK6"/>
<proteinExistence type="predicted"/>
<keyword evidence="2" id="KW-1185">Reference proteome</keyword>
<dbReference type="Proteomes" id="UP000093199">
    <property type="component" value="Unassembled WGS sequence"/>
</dbReference>
<evidence type="ECO:0000313" key="2">
    <source>
        <dbReference type="Proteomes" id="UP000093199"/>
    </source>
</evidence>
<evidence type="ECO:0000313" key="1">
    <source>
        <dbReference type="EMBL" id="OCS84175.1"/>
    </source>
</evidence>
<gene>
    <name evidence="1" type="ORF">A6M13_15820</name>
</gene>
<sequence>MGRGAFPLNIFFLTRCRRSVRVAQREVFGGLPLCSQRGKVLSFELAANGFLRLAANWFWV</sequence>
<name>A0A1C0YAK6_9BACL</name>